<dbReference type="WBParaSite" id="SVE_0286900.1">
    <property type="protein sequence ID" value="SVE_0286900.1"/>
    <property type="gene ID" value="SVE_0286900"/>
</dbReference>
<accession>A0A0K0F243</accession>
<dbReference type="InterPro" id="IPR050134">
    <property type="entry name" value="NAD-dep_sirtuin_deacylases"/>
</dbReference>
<name>A0A0K0F243_STRVS</name>
<proteinExistence type="inferred from homology"/>
<evidence type="ECO:0000313" key="9">
    <source>
        <dbReference type="Proteomes" id="UP000035680"/>
    </source>
</evidence>
<dbReference type="GO" id="GO:0046872">
    <property type="term" value="F:metal ion binding"/>
    <property type="evidence" value="ECO:0007669"/>
    <property type="project" value="UniProtKB-KW"/>
</dbReference>
<keyword evidence="5" id="KW-0520">NAD</keyword>
<dbReference type="PANTHER" id="PTHR11085:SF12">
    <property type="entry name" value="NAD-DEPENDENT PROTEIN DEACYLASE SIRTUIN-6"/>
    <property type="match status" value="1"/>
</dbReference>
<feature type="binding site" evidence="7">
    <location>
        <position position="165"/>
    </location>
    <ligand>
        <name>Zn(2+)</name>
        <dbReference type="ChEBI" id="CHEBI:29105"/>
    </ligand>
</feature>
<evidence type="ECO:0000313" key="10">
    <source>
        <dbReference type="WBParaSite" id="SVE_0286900.1"/>
    </source>
</evidence>
<dbReference type="EC" id="2.3.1.286" evidence="1"/>
<dbReference type="STRING" id="75913.A0A0K0F243"/>
<dbReference type="GO" id="GO:0046969">
    <property type="term" value="F:histone H3K9 deacetylase activity, NAD-dependent"/>
    <property type="evidence" value="ECO:0007669"/>
    <property type="project" value="TreeGrafter"/>
</dbReference>
<dbReference type="SUPFAM" id="SSF52467">
    <property type="entry name" value="DHS-like NAD/FAD-binding domain"/>
    <property type="match status" value="1"/>
</dbReference>
<evidence type="ECO:0000256" key="5">
    <source>
        <dbReference type="ARBA" id="ARBA00023027"/>
    </source>
</evidence>
<evidence type="ECO:0000256" key="2">
    <source>
        <dbReference type="ARBA" id="ARBA00022679"/>
    </source>
</evidence>
<dbReference type="Gene3D" id="3.40.50.1220">
    <property type="entry name" value="TPP-binding domain"/>
    <property type="match status" value="1"/>
</dbReference>
<sequence>MSLNYSESLKPYENKGKVGMNEIYDPLDVLELKVDKLYQLIKDAKFIVVYCGAGISTSSGIPDFRGPSGVWTLEKKGQKSISVSFLDAKPSYTHIALKKLCENKIIHFVVSQNVDGLFHRSGFPMNAIAELHGNVFVEKCDKCNRKYYRPFVIGTVGLKATGRRCEGTLSNKPCRGKLLDFTLDWDDELPEPDFTVAKKYARKADLSIALGTSLQIEPVGLLPLLPRRKSIKGNFVTVNLQKTKHEKKASLAIHGKVDDVMKSLMEKFNLSITDEDYSY</sequence>
<feature type="domain" description="Deacetylase sirtuin-type" evidence="8">
    <location>
        <begin position="27"/>
        <end position="271"/>
    </location>
</feature>
<reference evidence="9" key="1">
    <citation type="submission" date="2014-07" db="EMBL/GenBank/DDBJ databases">
        <authorList>
            <person name="Martin A.A"/>
            <person name="De Silva N."/>
        </authorList>
    </citation>
    <scope>NUCLEOTIDE SEQUENCE</scope>
</reference>
<feature type="active site" description="Proton acceptor" evidence="7">
    <location>
        <position position="132"/>
    </location>
</feature>
<dbReference type="FunFam" id="3.40.50.1220:FF:000038">
    <property type="entry name" value="NAD-dependent protein deacetylase sirtuin-6 isoform X2"/>
    <property type="match status" value="1"/>
</dbReference>
<dbReference type="GO" id="GO:0070403">
    <property type="term" value="F:NAD+ binding"/>
    <property type="evidence" value="ECO:0007669"/>
    <property type="project" value="InterPro"/>
</dbReference>
<keyword evidence="3 7" id="KW-0479">Metal-binding</keyword>
<comment type="similarity">
    <text evidence="6">Belongs to the sirtuin family. Class IV subfamily.</text>
</comment>
<feature type="binding site" evidence="7">
    <location>
        <position position="174"/>
    </location>
    <ligand>
        <name>Zn(2+)</name>
        <dbReference type="ChEBI" id="CHEBI:29105"/>
    </ligand>
</feature>
<evidence type="ECO:0000256" key="4">
    <source>
        <dbReference type="ARBA" id="ARBA00022833"/>
    </source>
</evidence>
<evidence type="ECO:0000256" key="6">
    <source>
        <dbReference type="ARBA" id="ARBA00038170"/>
    </source>
</evidence>
<evidence type="ECO:0000256" key="1">
    <source>
        <dbReference type="ARBA" id="ARBA00012928"/>
    </source>
</evidence>
<dbReference type="Gene3D" id="2.20.28.200">
    <property type="match status" value="1"/>
</dbReference>
<dbReference type="PANTHER" id="PTHR11085">
    <property type="entry name" value="NAD-DEPENDENT PROTEIN DEACYLASE SIRTUIN-5, MITOCHONDRIAL-RELATED"/>
    <property type="match status" value="1"/>
</dbReference>
<dbReference type="InterPro" id="IPR029035">
    <property type="entry name" value="DHS-like_NAD/FAD-binding_dom"/>
</dbReference>
<dbReference type="GO" id="GO:0005634">
    <property type="term" value="C:nucleus"/>
    <property type="evidence" value="ECO:0007669"/>
    <property type="project" value="TreeGrafter"/>
</dbReference>
<dbReference type="InterPro" id="IPR003000">
    <property type="entry name" value="Sirtuin"/>
</dbReference>
<dbReference type="AlphaFoldDB" id="A0A0K0F243"/>
<dbReference type="InterPro" id="IPR026590">
    <property type="entry name" value="Ssirtuin_cat_dom"/>
</dbReference>
<feature type="binding site" evidence="7">
    <location>
        <position position="140"/>
    </location>
    <ligand>
        <name>Zn(2+)</name>
        <dbReference type="ChEBI" id="CHEBI:29105"/>
    </ligand>
</feature>
<keyword evidence="4 7" id="KW-0862">Zinc</keyword>
<evidence type="ECO:0000256" key="3">
    <source>
        <dbReference type="ARBA" id="ARBA00022723"/>
    </source>
</evidence>
<keyword evidence="9" id="KW-1185">Reference proteome</keyword>
<protein>
    <recommendedName>
        <fullName evidence="1">protein acetyllysine N-acetyltransferase</fullName>
        <ecNumber evidence="1">2.3.1.286</ecNumber>
    </recommendedName>
</protein>
<dbReference type="GO" id="GO:0000122">
    <property type="term" value="P:negative regulation of transcription by RNA polymerase II"/>
    <property type="evidence" value="ECO:0007669"/>
    <property type="project" value="TreeGrafter"/>
</dbReference>
<feature type="binding site" evidence="7">
    <location>
        <position position="143"/>
    </location>
    <ligand>
        <name>Zn(2+)</name>
        <dbReference type="ChEBI" id="CHEBI:29105"/>
    </ligand>
</feature>
<dbReference type="Proteomes" id="UP000035680">
    <property type="component" value="Unassembled WGS sequence"/>
</dbReference>
<reference evidence="10" key="2">
    <citation type="submission" date="2015-08" db="UniProtKB">
        <authorList>
            <consortium name="WormBaseParasite"/>
        </authorList>
    </citation>
    <scope>IDENTIFICATION</scope>
</reference>
<evidence type="ECO:0000256" key="7">
    <source>
        <dbReference type="PROSITE-ProRule" id="PRU00236"/>
    </source>
</evidence>
<dbReference type="Pfam" id="PF02146">
    <property type="entry name" value="SIR2"/>
    <property type="match status" value="1"/>
</dbReference>
<evidence type="ECO:0000259" key="8">
    <source>
        <dbReference type="PROSITE" id="PS50305"/>
    </source>
</evidence>
<organism evidence="9 10">
    <name type="scientific">Strongyloides venezuelensis</name>
    <name type="common">Threadworm</name>
    <dbReference type="NCBI Taxonomy" id="75913"/>
    <lineage>
        <taxon>Eukaryota</taxon>
        <taxon>Metazoa</taxon>
        <taxon>Ecdysozoa</taxon>
        <taxon>Nematoda</taxon>
        <taxon>Chromadorea</taxon>
        <taxon>Rhabditida</taxon>
        <taxon>Tylenchina</taxon>
        <taxon>Panagrolaimomorpha</taxon>
        <taxon>Strongyloidoidea</taxon>
        <taxon>Strongyloididae</taxon>
        <taxon>Strongyloides</taxon>
    </lineage>
</organism>
<keyword evidence="2" id="KW-0808">Transferase</keyword>
<dbReference type="GO" id="GO:0003714">
    <property type="term" value="F:transcription corepressor activity"/>
    <property type="evidence" value="ECO:0007669"/>
    <property type="project" value="TreeGrafter"/>
</dbReference>
<dbReference type="PROSITE" id="PS50305">
    <property type="entry name" value="SIRTUIN"/>
    <property type="match status" value="1"/>
</dbReference>